<dbReference type="InterPro" id="IPR023393">
    <property type="entry name" value="START-like_dom_sf"/>
</dbReference>
<dbReference type="RefSeq" id="WP_382377959.1">
    <property type="nucleotide sequence ID" value="NZ_JBHRZI010000029.1"/>
</dbReference>
<gene>
    <name evidence="1" type="ORF">ACFOWZ_33520</name>
</gene>
<proteinExistence type="predicted"/>
<dbReference type="SUPFAM" id="SSF55961">
    <property type="entry name" value="Bet v1-like"/>
    <property type="match status" value="1"/>
</dbReference>
<comment type="caution">
    <text evidence="1">The sequence shown here is derived from an EMBL/GenBank/DDBJ whole genome shotgun (WGS) entry which is preliminary data.</text>
</comment>
<dbReference type="Pfam" id="PF10604">
    <property type="entry name" value="Polyketide_cyc2"/>
    <property type="match status" value="1"/>
</dbReference>
<dbReference type="CDD" id="cd07821">
    <property type="entry name" value="PYR_PYL_RCAR_like"/>
    <property type="match status" value="1"/>
</dbReference>
<sequence>MASIIKEVVIESSADDVWKVVGDFATGPSRMAPGFVVDTKPEGDRRVVTFGNGSVAVERFISLDDDLRRLAYSVVGGTVQPEHDNAVFQVVADGERRCRVVWTRDVLPEELAAPIADAMSRGLSVIKQTLDR</sequence>
<name>A0ABV8C3H1_9PSEU</name>
<accession>A0ABV8C3H1</accession>
<reference evidence="2" key="1">
    <citation type="journal article" date="2019" name="Int. J. Syst. Evol. Microbiol.">
        <title>The Global Catalogue of Microorganisms (GCM) 10K type strain sequencing project: providing services to taxonomists for standard genome sequencing and annotation.</title>
        <authorList>
            <consortium name="The Broad Institute Genomics Platform"/>
            <consortium name="The Broad Institute Genome Sequencing Center for Infectious Disease"/>
            <person name="Wu L."/>
            <person name="Ma J."/>
        </authorList>
    </citation>
    <scope>NUCLEOTIDE SEQUENCE [LARGE SCALE GENOMIC DNA]</scope>
    <source>
        <strain evidence="2">CGMCC 4.7405</strain>
    </source>
</reference>
<evidence type="ECO:0000313" key="2">
    <source>
        <dbReference type="Proteomes" id="UP001595690"/>
    </source>
</evidence>
<dbReference type="InterPro" id="IPR019587">
    <property type="entry name" value="Polyketide_cyclase/dehydratase"/>
</dbReference>
<keyword evidence="2" id="KW-1185">Reference proteome</keyword>
<dbReference type="EMBL" id="JBHRZI010000029">
    <property type="protein sequence ID" value="MFC3896421.1"/>
    <property type="molecule type" value="Genomic_DNA"/>
</dbReference>
<dbReference type="Gene3D" id="3.30.530.20">
    <property type="match status" value="1"/>
</dbReference>
<organism evidence="1 2">
    <name type="scientific">Lentzea rhizosphaerae</name>
    <dbReference type="NCBI Taxonomy" id="2041025"/>
    <lineage>
        <taxon>Bacteria</taxon>
        <taxon>Bacillati</taxon>
        <taxon>Actinomycetota</taxon>
        <taxon>Actinomycetes</taxon>
        <taxon>Pseudonocardiales</taxon>
        <taxon>Pseudonocardiaceae</taxon>
        <taxon>Lentzea</taxon>
    </lineage>
</organism>
<evidence type="ECO:0000313" key="1">
    <source>
        <dbReference type="EMBL" id="MFC3896421.1"/>
    </source>
</evidence>
<dbReference type="Proteomes" id="UP001595690">
    <property type="component" value="Unassembled WGS sequence"/>
</dbReference>
<protein>
    <submittedName>
        <fullName evidence="1">SRPBCC family protein</fullName>
    </submittedName>
</protein>